<name>D5H4V9_SALRM</name>
<dbReference type="KEGG" id="srm:SRM_00143"/>
<protein>
    <submittedName>
        <fullName evidence="2">Uncharacterized protein</fullName>
    </submittedName>
</protein>
<evidence type="ECO:0000256" key="1">
    <source>
        <dbReference type="SAM" id="MobiDB-lite"/>
    </source>
</evidence>
<dbReference type="Proteomes" id="UP000000933">
    <property type="component" value="Chromosome"/>
</dbReference>
<gene>
    <name evidence="2" type="ordered locus">SRM_00143</name>
</gene>
<dbReference type="AlphaFoldDB" id="D5H4V9"/>
<dbReference type="HOGENOM" id="CLU_3140526_0_0_10"/>
<accession>D5H4V9</accession>
<evidence type="ECO:0000313" key="3">
    <source>
        <dbReference type="Proteomes" id="UP000000933"/>
    </source>
</evidence>
<feature type="region of interest" description="Disordered" evidence="1">
    <location>
        <begin position="1"/>
        <end position="49"/>
    </location>
</feature>
<proteinExistence type="predicted"/>
<sequence length="49" mass="5174">MIYGSGALRGASSPLQAACRSAHPNTAHAPSLRKAPTLSEENMNAPKRR</sequence>
<reference evidence="2 3" key="1">
    <citation type="journal article" date="2010" name="ISME J.">
        <title>Fine-scale evolution: genomic, phenotypic and ecological differentiation in two coexisting Salinibacter ruber strains.</title>
        <authorList>
            <person name="Pena A."/>
            <person name="Teeling H."/>
            <person name="Huerta-Cepas J."/>
            <person name="Santos F."/>
            <person name="Yarza P."/>
            <person name="Brito-Echeverria J."/>
            <person name="Lucio M."/>
            <person name="Schmitt-Kopplin P."/>
            <person name="Meseguer I."/>
            <person name="Schenowitz C."/>
            <person name="Dossat C."/>
            <person name="Barbe V."/>
            <person name="Dopazo J."/>
            <person name="Rossello-Mora R."/>
            <person name="Schuler M."/>
            <person name="Glockner F.O."/>
            <person name="Amann R."/>
            <person name="Gabaldon T."/>
            <person name="Anton J."/>
        </authorList>
    </citation>
    <scope>NUCLEOTIDE SEQUENCE [LARGE SCALE GENOMIC DNA]</scope>
    <source>
        <strain evidence="2 3">M8</strain>
    </source>
</reference>
<reference evidence="3" key="2">
    <citation type="submission" date="2010-04" db="EMBL/GenBank/DDBJ databases">
        <title>Genome sequence of Salinibacter ruber M8.</title>
        <authorList>
            <consortium name="Genoscope"/>
        </authorList>
    </citation>
    <scope>NUCLEOTIDE SEQUENCE [LARGE SCALE GENOMIC DNA]</scope>
    <source>
        <strain evidence="3">M8</strain>
    </source>
</reference>
<organism evidence="2 3">
    <name type="scientific">Salinibacter ruber (strain M8)</name>
    <dbReference type="NCBI Taxonomy" id="761659"/>
    <lineage>
        <taxon>Bacteria</taxon>
        <taxon>Pseudomonadati</taxon>
        <taxon>Rhodothermota</taxon>
        <taxon>Rhodothermia</taxon>
        <taxon>Rhodothermales</taxon>
        <taxon>Salinibacteraceae</taxon>
        <taxon>Salinibacter</taxon>
    </lineage>
</organism>
<evidence type="ECO:0000313" key="2">
    <source>
        <dbReference type="EMBL" id="CBH23064.1"/>
    </source>
</evidence>
<dbReference type="EMBL" id="FP565814">
    <property type="protein sequence ID" value="CBH23064.1"/>
    <property type="molecule type" value="Genomic_DNA"/>
</dbReference>